<proteinExistence type="inferred from homology"/>
<comment type="similarity">
    <text evidence="2">Belongs to the fatty acid desaturase type 2 family.</text>
</comment>
<dbReference type="InterPro" id="IPR012348">
    <property type="entry name" value="RNR-like"/>
</dbReference>
<dbReference type="EMBL" id="CP089982">
    <property type="protein sequence ID" value="WXA91761.1"/>
    <property type="molecule type" value="Genomic_DNA"/>
</dbReference>
<dbReference type="EC" id="1.14.19.2" evidence="11"/>
<keyword evidence="5" id="KW-0479">Metal-binding</keyword>
<evidence type="ECO:0000313" key="11">
    <source>
        <dbReference type="EMBL" id="WXA91761.1"/>
    </source>
</evidence>
<sequence>MRERDTIRSERIYRQYLGFFDKAEQERRWNPYRDVPWDRVERGGSEELATVAETFCAVESYLPDYVSKGLNLVRQSFGQAWFSANWAYEESKHTVVLIEYLMRSGRRTPEQVFDLQERLRRVEWMLPFDTARRMTIYGCLQEMATFVIYMRQAERAKREGDEVLHGIFRLIGRDEMAHTHFYGDVVKVLLEEDRAETLDDIAHVFSHFQMPGVGIVPEYDARIEIMRKAGIDRALFLQKICFPVLKYLGVTRSELRFTRAAQGSE</sequence>
<accession>A0ABZ2K611</accession>
<keyword evidence="4" id="KW-0444">Lipid biosynthesis</keyword>
<dbReference type="Pfam" id="PF03405">
    <property type="entry name" value="FA_desaturase_2"/>
    <property type="match status" value="1"/>
</dbReference>
<keyword evidence="8" id="KW-0408">Iron</keyword>
<keyword evidence="10" id="KW-0275">Fatty acid biosynthesis</keyword>
<gene>
    <name evidence="11" type="ORF">LZC95_35585</name>
</gene>
<organism evidence="11 12">
    <name type="scientific">Pendulispora brunnea</name>
    <dbReference type="NCBI Taxonomy" id="2905690"/>
    <lineage>
        <taxon>Bacteria</taxon>
        <taxon>Pseudomonadati</taxon>
        <taxon>Myxococcota</taxon>
        <taxon>Myxococcia</taxon>
        <taxon>Myxococcales</taxon>
        <taxon>Sorangiineae</taxon>
        <taxon>Pendulisporaceae</taxon>
        <taxon>Pendulispora</taxon>
    </lineage>
</organism>
<dbReference type="RefSeq" id="WP_394842380.1">
    <property type="nucleotide sequence ID" value="NZ_CP089982.1"/>
</dbReference>
<dbReference type="Gene3D" id="1.10.620.20">
    <property type="entry name" value="Ribonucleotide Reductase, subunit A"/>
    <property type="match status" value="1"/>
</dbReference>
<evidence type="ECO:0000256" key="7">
    <source>
        <dbReference type="ARBA" id="ARBA00023002"/>
    </source>
</evidence>
<keyword evidence="12" id="KW-1185">Reference proteome</keyword>
<comment type="subunit">
    <text evidence="3">Homodimer.</text>
</comment>
<evidence type="ECO:0000256" key="1">
    <source>
        <dbReference type="ARBA" id="ARBA00001954"/>
    </source>
</evidence>
<evidence type="ECO:0000256" key="3">
    <source>
        <dbReference type="ARBA" id="ARBA00011738"/>
    </source>
</evidence>
<evidence type="ECO:0000256" key="6">
    <source>
        <dbReference type="ARBA" id="ARBA00022832"/>
    </source>
</evidence>
<dbReference type="PANTHER" id="PTHR31155">
    <property type="entry name" value="ACYL- ACYL-CARRIER-PROTEIN DESATURASE-RELATED"/>
    <property type="match status" value="1"/>
</dbReference>
<evidence type="ECO:0000256" key="5">
    <source>
        <dbReference type="ARBA" id="ARBA00022723"/>
    </source>
</evidence>
<keyword evidence="6" id="KW-0276">Fatty acid metabolism</keyword>
<evidence type="ECO:0000256" key="9">
    <source>
        <dbReference type="ARBA" id="ARBA00023098"/>
    </source>
</evidence>
<keyword evidence="9" id="KW-0443">Lipid metabolism</keyword>
<dbReference type="SUPFAM" id="SSF47240">
    <property type="entry name" value="Ferritin-like"/>
    <property type="match status" value="1"/>
</dbReference>
<evidence type="ECO:0000256" key="2">
    <source>
        <dbReference type="ARBA" id="ARBA00008749"/>
    </source>
</evidence>
<dbReference type="InterPro" id="IPR009078">
    <property type="entry name" value="Ferritin-like_SF"/>
</dbReference>
<name>A0ABZ2K611_9BACT</name>
<evidence type="ECO:0000256" key="10">
    <source>
        <dbReference type="ARBA" id="ARBA00023160"/>
    </source>
</evidence>
<comment type="cofactor">
    <cofactor evidence="1">
        <name>Fe(2+)</name>
        <dbReference type="ChEBI" id="CHEBI:29033"/>
    </cofactor>
</comment>
<dbReference type="Proteomes" id="UP001379533">
    <property type="component" value="Chromosome"/>
</dbReference>
<evidence type="ECO:0000313" key="12">
    <source>
        <dbReference type="Proteomes" id="UP001379533"/>
    </source>
</evidence>
<evidence type="ECO:0000256" key="4">
    <source>
        <dbReference type="ARBA" id="ARBA00022516"/>
    </source>
</evidence>
<dbReference type="GO" id="GO:0045300">
    <property type="term" value="F:stearoyl-[ACP] desaturase activity"/>
    <property type="evidence" value="ECO:0007669"/>
    <property type="project" value="UniProtKB-EC"/>
</dbReference>
<dbReference type="PANTHER" id="PTHR31155:SF9">
    <property type="entry name" value="STEAROYL-[ACYL-CARRIER-PROTEIN] 9-DESATURASE 7, CHLOROPLASTIC"/>
    <property type="match status" value="1"/>
</dbReference>
<keyword evidence="7 11" id="KW-0560">Oxidoreductase</keyword>
<dbReference type="InterPro" id="IPR005067">
    <property type="entry name" value="Fatty_acid_desaturase-2"/>
</dbReference>
<protein>
    <submittedName>
        <fullName evidence="11">Acyl-ACP desaturase</fullName>
        <ecNumber evidence="11">1.14.19.2</ecNumber>
    </submittedName>
</protein>
<evidence type="ECO:0000256" key="8">
    <source>
        <dbReference type="ARBA" id="ARBA00023004"/>
    </source>
</evidence>
<reference evidence="11 12" key="1">
    <citation type="submission" date="2021-12" db="EMBL/GenBank/DDBJ databases">
        <title>Discovery of the Pendulisporaceae a myxobacterial family with distinct sporulation behavior and unique specialized metabolism.</title>
        <authorList>
            <person name="Garcia R."/>
            <person name="Popoff A."/>
            <person name="Bader C.D."/>
            <person name="Loehr J."/>
            <person name="Walesch S."/>
            <person name="Walt C."/>
            <person name="Boldt J."/>
            <person name="Bunk B."/>
            <person name="Haeckl F.J.F.P.J."/>
            <person name="Gunesch A.P."/>
            <person name="Birkelbach J."/>
            <person name="Nuebel U."/>
            <person name="Pietschmann T."/>
            <person name="Bach T."/>
            <person name="Mueller R."/>
        </authorList>
    </citation>
    <scope>NUCLEOTIDE SEQUENCE [LARGE SCALE GENOMIC DNA]</scope>
    <source>
        <strain evidence="11 12">MSr12523</strain>
    </source>
</reference>